<dbReference type="InterPro" id="IPR042186">
    <property type="entry name" value="FimD_plug_dom"/>
</dbReference>
<feature type="domain" description="PapC N-terminal" evidence="12">
    <location>
        <begin position="7"/>
        <end position="148"/>
    </location>
</feature>
<dbReference type="Pfam" id="PF00577">
    <property type="entry name" value="Usher"/>
    <property type="match status" value="1"/>
</dbReference>
<proteinExistence type="inferred from homology"/>
<protein>
    <submittedName>
        <fullName evidence="13">Fimbrial assembly protein</fullName>
    </submittedName>
</protein>
<dbReference type="PANTHER" id="PTHR30451">
    <property type="entry name" value="OUTER MEMBRANE USHER PROTEIN"/>
    <property type="match status" value="1"/>
</dbReference>
<dbReference type="InterPro" id="IPR043142">
    <property type="entry name" value="PapC-like_C_sf"/>
</dbReference>
<evidence type="ECO:0000256" key="6">
    <source>
        <dbReference type="ARBA" id="ARBA00022692"/>
    </source>
</evidence>
<dbReference type="EMBL" id="QFVP01000002">
    <property type="protein sequence ID" value="THE41705.1"/>
    <property type="molecule type" value="Genomic_DNA"/>
</dbReference>
<keyword evidence="9" id="KW-0998">Cell outer membrane</keyword>
<reference evidence="13 14" key="1">
    <citation type="submission" date="2018-05" db="EMBL/GenBank/DDBJ databases">
        <title>Isolation and genomic analyses of lactose-positive bacteria from faecal samples of preterm neonates.</title>
        <authorList>
            <person name="Chen Y."/>
            <person name="Brook T.C."/>
            <person name="O'Neill I."/>
            <person name="Soe C.Z."/>
            <person name="Hall L.J."/>
            <person name="Hoyles L."/>
        </authorList>
    </citation>
    <scope>NUCLEOTIDE SEQUENCE [LARGE SCALE GENOMIC DNA]</scope>
    <source>
        <strain evidence="13 14">P080C CL</strain>
    </source>
</reference>
<comment type="similarity">
    <text evidence="2">Belongs to the fimbrial export usher family.</text>
</comment>
<keyword evidence="4" id="KW-1134">Transmembrane beta strand</keyword>
<dbReference type="Pfam" id="PF13953">
    <property type="entry name" value="PapC_C"/>
    <property type="match status" value="1"/>
</dbReference>
<evidence type="ECO:0000313" key="14">
    <source>
        <dbReference type="Proteomes" id="UP000306790"/>
    </source>
</evidence>
<comment type="subcellular location">
    <subcellularLocation>
        <location evidence="1">Cell outer membrane</location>
        <topology evidence="1">Multi-pass membrane protein</topology>
    </subcellularLocation>
</comment>
<dbReference type="PANTHER" id="PTHR30451:SF21">
    <property type="entry name" value="FIMBRIAL USHER DOMAIN-CONTAINING PROTEIN YDET-RELATED"/>
    <property type="match status" value="1"/>
</dbReference>
<evidence type="ECO:0000256" key="9">
    <source>
        <dbReference type="ARBA" id="ARBA00023237"/>
    </source>
</evidence>
<feature type="region of interest" description="Disordered" evidence="10">
    <location>
        <begin position="397"/>
        <end position="416"/>
    </location>
</feature>
<keyword evidence="5" id="KW-1029">Fimbrium biogenesis</keyword>
<dbReference type="Pfam" id="PF13954">
    <property type="entry name" value="PapC_N"/>
    <property type="match status" value="1"/>
</dbReference>
<keyword evidence="14" id="KW-1185">Reference proteome</keyword>
<evidence type="ECO:0000256" key="3">
    <source>
        <dbReference type="ARBA" id="ARBA00022448"/>
    </source>
</evidence>
<name>A0ABY2PYX5_9ENTR</name>
<evidence type="ECO:0000256" key="2">
    <source>
        <dbReference type="ARBA" id="ARBA00008064"/>
    </source>
</evidence>
<dbReference type="Gene3D" id="2.60.40.3110">
    <property type="match status" value="1"/>
</dbReference>
<evidence type="ECO:0000256" key="5">
    <source>
        <dbReference type="ARBA" id="ARBA00022558"/>
    </source>
</evidence>
<accession>A0ABY2PYX5</accession>
<organism evidence="13 14">
    <name type="scientific">Citrobacter murliniae</name>
    <dbReference type="NCBI Taxonomy" id="67829"/>
    <lineage>
        <taxon>Bacteria</taxon>
        <taxon>Pseudomonadati</taxon>
        <taxon>Pseudomonadota</taxon>
        <taxon>Gammaproteobacteria</taxon>
        <taxon>Enterobacterales</taxon>
        <taxon>Enterobacteriaceae</taxon>
        <taxon>Citrobacter</taxon>
        <taxon>Citrobacter freundii complex</taxon>
    </lineage>
</organism>
<gene>
    <name evidence="13" type="ORF">DJ535_05300</name>
</gene>
<dbReference type="InterPro" id="IPR000015">
    <property type="entry name" value="Fimb_usher"/>
</dbReference>
<dbReference type="Gene3D" id="2.60.40.2610">
    <property type="entry name" value="Outer membrane usher protein FimD, plug domain"/>
    <property type="match status" value="1"/>
</dbReference>
<evidence type="ECO:0000256" key="4">
    <source>
        <dbReference type="ARBA" id="ARBA00022452"/>
    </source>
</evidence>
<dbReference type="Gene3D" id="2.60.40.2070">
    <property type="match status" value="1"/>
</dbReference>
<evidence type="ECO:0000256" key="1">
    <source>
        <dbReference type="ARBA" id="ARBA00004571"/>
    </source>
</evidence>
<dbReference type="SUPFAM" id="SSF141729">
    <property type="entry name" value="FimD N-terminal domain-like"/>
    <property type="match status" value="1"/>
</dbReference>
<keyword evidence="3" id="KW-0813">Transport</keyword>
<dbReference type="Proteomes" id="UP000306790">
    <property type="component" value="Unassembled WGS sequence"/>
</dbReference>
<evidence type="ECO:0000256" key="8">
    <source>
        <dbReference type="ARBA" id="ARBA00023136"/>
    </source>
</evidence>
<dbReference type="InterPro" id="IPR025885">
    <property type="entry name" value="PapC_N"/>
</dbReference>
<evidence type="ECO:0000313" key="13">
    <source>
        <dbReference type="EMBL" id="THE41705.1"/>
    </source>
</evidence>
<evidence type="ECO:0000259" key="11">
    <source>
        <dbReference type="Pfam" id="PF13953"/>
    </source>
</evidence>
<dbReference type="Gene3D" id="3.10.20.410">
    <property type="match status" value="1"/>
</dbReference>
<dbReference type="InterPro" id="IPR037224">
    <property type="entry name" value="PapC_N_sf"/>
</dbReference>
<evidence type="ECO:0000259" key="12">
    <source>
        <dbReference type="Pfam" id="PF13954"/>
    </source>
</evidence>
<comment type="caution">
    <text evidence="13">The sequence shown here is derived from an EMBL/GenBank/DDBJ whole genome shotgun (WGS) entry which is preliminary data.</text>
</comment>
<keyword evidence="7" id="KW-0732">Signal</keyword>
<feature type="domain" description="PapC-like C-terminal" evidence="11">
    <location>
        <begin position="736"/>
        <end position="797"/>
    </location>
</feature>
<keyword evidence="6" id="KW-0812">Transmembrane</keyword>
<evidence type="ECO:0000256" key="7">
    <source>
        <dbReference type="ARBA" id="ARBA00022729"/>
    </source>
</evidence>
<sequence length="815" mass="89381">MSTPSRFNSAFFKHSGSGEMPVDLSVFEKGGQPPGNYRVDILVNKRRVDTQNINFSVDNDGQLTPCLSVAQLKKYGVNVSAYPALTQKGNDCANLLAIKSLSTLFDFNKQQLQISVPQAALANDIRGYIPPEDWDEGINALILNYDFTGDETRQRHGGDISDSRYANLRPGMNIGAWRIRNYSTWNHNDDGSEEWDSAYTYAQRNIPAWGSQLTLGESMTNSDVFTSVPFTGAQIESDDSMRPDSQRGYAPVVQGIARTNAQIIVRQNNYVIYQNYVSAGAFSIKDLYSTGGSGDLYVTVKEQDGSEQNFVVPYASLANLQREGTLDYAITTGRYRPDDSGVNETSFTQASASYGLPWGLTLYGGGQFASHYQSLAIGLGKNMGGWGALSVDVTQSWGTPEEPIDEEVKESGQSSRIRYSKSIQETGTTLTMAGYRYNSDGYYEMADILDTWGNSGPILPDRRRNRGEISLSQPFGGNFGSISGSLVREDYWNTGQQMNSWRVSWNNHWRAVSYSLGYSYNKNTQSYDRRERYSKDEVFSLSISVPLEKLLPKSWATYSMNSTKGGDTVHSATLSGYALEGDALNWSVQQGYVDVDDDDNTYNGSLRATYNGTYGTVQGGYSYDDYSKRTDYGMSGSVIAHANGVTLAQELGETNALVKIPGASGVRVANNDGVRTDFRGYTVVNTMTPYRENEVNLDTETLPEDIDLTETSQTLVPTRGALVRAEYKANVGERALVTLLRSNGSVVPFGAMVTQESGAGQSAIVGNDCEVYLAGLSDNTTLLAKWGNNQSCRMVYHSAATPPVTGVTMAKGECK</sequence>
<dbReference type="InterPro" id="IPR025949">
    <property type="entry name" value="PapC-like_C"/>
</dbReference>
<evidence type="ECO:0000256" key="10">
    <source>
        <dbReference type="SAM" id="MobiDB-lite"/>
    </source>
</evidence>
<keyword evidence="8" id="KW-0472">Membrane</keyword>